<evidence type="ECO:0000256" key="3">
    <source>
        <dbReference type="ARBA" id="ARBA00044504"/>
    </source>
</evidence>
<dbReference type="AlphaFoldDB" id="A0AAN8TXA2"/>
<dbReference type="InterPro" id="IPR036259">
    <property type="entry name" value="MFS_trans_sf"/>
</dbReference>
<dbReference type="PANTHER" id="PTHR23500">
    <property type="entry name" value="SOLUTE CARRIER FAMILY 2, FACILITATED GLUCOSE TRANSPORTER"/>
    <property type="match status" value="1"/>
</dbReference>
<dbReference type="EMBL" id="JBANQN010000003">
    <property type="protein sequence ID" value="KAK6794479.1"/>
    <property type="molecule type" value="Genomic_DNA"/>
</dbReference>
<organism evidence="4 5">
    <name type="scientific">Solanum bulbocastanum</name>
    <name type="common">Wild potato</name>
    <dbReference type="NCBI Taxonomy" id="147425"/>
    <lineage>
        <taxon>Eukaryota</taxon>
        <taxon>Viridiplantae</taxon>
        <taxon>Streptophyta</taxon>
        <taxon>Embryophyta</taxon>
        <taxon>Tracheophyta</taxon>
        <taxon>Spermatophyta</taxon>
        <taxon>Magnoliopsida</taxon>
        <taxon>eudicotyledons</taxon>
        <taxon>Gunneridae</taxon>
        <taxon>Pentapetalae</taxon>
        <taxon>asterids</taxon>
        <taxon>lamiids</taxon>
        <taxon>Solanales</taxon>
        <taxon>Solanaceae</taxon>
        <taxon>Solanoideae</taxon>
        <taxon>Solaneae</taxon>
        <taxon>Solanum</taxon>
    </lineage>
</organism>
<dbReference type="Gene3D" id="1.20.1250.20">
    <property type="entry name" value="MFS general substrate transporter like domains"/>
    <property type="match status" value="1"/>
</dbReference>
<dbReference type="Proteomes" id="UP001371456">
    <property type="component" value="Unassembled WGS sequence"/>
</dbReference>
<evidence type="ECO:0000313" key="5">
    <source>
        <dbReference type="Proteomes" id="UP001371456"/>
    </source>
</evidence>
<protein>
    <recommendedName>
        <fullName evidence="6">Major facilitator superfamily (MFS) profile domain-containing protein</fullName>
    </recommendedName>
</protein>
<proteinExistence type="inferred from homology"/>
<dbReference type="PANTHER" id="PTHR23500:SF30">
    <property type="entry name" value="SUGAR TRANSPORT PROTEIN 3"/>
    <property type="match status" value="1"/>
</dbReference>
<gene>
    <name evidence="4" type="ORF">RDI58_007932</name>
</gene>
<evidence type="ECO:0008006" key="6">
    <source>
        <dbReference type="Google" id="ProtNLM"/>
    </source>
</evidence>
<dbReference type="InterPro" id="IPR045262">
    <property type="entry name" value="STP/PLT_plant"/>
</dbReference>
<evidence type="ECO:0000256" key="2">
    <source>
        <dbReference type="ARBA" id="ARBA00022448"/>
    </source>
</evidence>
<name>A0AAN8TXA2_SOLBU</name>
<evidence type="ECO:0000313" key="4">
    <source>
        <dbReference type="EMBL" id="KAK6794479.1"/>
    </source>
</evidence>
<sequence length="86" mass="9012">MMAAMGGVIFGYDIGISVTRAYGRKASILLGGANFLAGGAASNIYMLIIGRVLLGVGVGFANQRPRICLLRKWTGCGENTGFGREL</sequence>
<accession>A0AAN8TXA2</accession>
<evidence type="ECO:0000256" key="1">
    <source>
        <dbReference type="ARBA" id="ARBA00010992"/>
    </source>
</evidence>
<keyword evidence="2" id="KW-0813">Transport</keyword>
<comment type="similarity">
    <text evidence="1">Belongs to the major facilitator superfamily. Sugar transporter (TC 2.A.1.1) family.</text>
</comment>
<dbReference type="GO" id="GO:0015144">
    <property type="term" value="F:carbohydrate transmembrane transporter activity"/>
    <property type="evidence" value="ECO:0007669"/>
    <property type="project" value="InterPro"/>
</dbReference>
<comment type="caution">
    <text evidence="4">The sequence shown here is derived from an EMBL/GenBank/DDBJ whole genome shotgun (WGS) entry which is preliminary data.</text>
</comment>
<comment type="similarity">
    <text evidence="3">Belongs to the major facilitator superfamily. Phosphate:H(+) symporter (TC 2.A.1.9) family.</text>
</comment>
<keyword evidence="5" id="KW-1185">Reference proteome</keyword>
<reference evidence="4 5" key="1">
    <citation type="submission" date="2024-02" db="EMBL/GenBank/DDBJ databases">
        <title>de novo genome assembly of Solanum bulbocastanum strain 11H21.</title>
        <authorList>
            <person name="Hosaka A.J."/>
        </authorList>
    </citation>
    <scope>NUCLEOTIDE SEQUENCE [LARGE SCALE GENOMIC DNA]</scope>
    <source>
        <tissue evidence="4">Young leaves</tissue>
    </source>
</reference>